<keyword evidence="2 3" id="KW-0789">Thiol protease inhibitor</keyword>
<dbReference type="PANTHER" id="PTHR11413:SF116">
    <property type="entry name" value="MULTICYSTATIN"/>
    <property type="match status" value="1"/>
</dbReference>
<evidence type="ECO:0000256" key="2">
    <source>
        <dbReference type="ARBA" id="ARBA00022704"/>
    </source>
</evidence>
<name>G7LHZ5_MEDTR</name>
<keyword evidence="1 3" id="KW-0646">Protease inhibitor</keyword>
<proteinExistence type="inferred from homology"/>
<sequence length="223" mass="25626">MENFFQNLKRRVRESILTGGGGVVNVERDSILTGGGGGSDVERNPISSQDFLDKDMFCCRPREVKWSRYRPGINIFALLLVHNHNKKENANLKFVNVVNAEFRRCGAMGYHITLKAKDGENVNVYDTGIFVEAWMDWKEMLILHELTLSHNQFLASDKQFIVAQKLSASDGVQNWKWSWSRNLNHEENQPAVELVIALPTVQLQEGVTHTFKYGRLHWFLSYV</sequence>
<reference evidence="5 7" key="1">
    <citation type="journal article" date="2011" name="Nature">
        <title>The Medicago genome provides insight into the evolution of rhizobial symbioses.</title>
        <authorList>
            <person name="Young N.D."/>
            <person name="Debelle F."/>
            <person name="Oldroyd G.E."/>
            <person name="Geurts R."/>
            <person name="Cannon S.B."/>
            <person name="Udvardi M.K."/>
            <person name="Benedito V.A."/>
            <person name="Mayer K.F."/>
            <person name="Gouzy J."/>
            <person name="Schoof H."/>
            <person name="Van de Peer Y."/>
            <person name="Proost S."/>
            <person name="Cook D.R."/>
            <person name="Meyers B.C."/>
            <person name="Spannagl M."/>
            <person name="Cheung F."/>
            <person name="De Mita S."/>
            <person name="Krishnakumar V."/>
            <person name="Gundlach H."/>
            <person name="Zhou S."/>
            <person name="Mudge J."/>
            <person name="Bharti A.K."/>
            <person name="Murray J.D."/>
            <person name="Naoumkina M.A."/>
            <person name="Rosen B."/>
            <person name="Silverstein K.A."/>
            <person name="Tang H."/>
            <person name="Rombauts S."/>
            <person name="Zhao P.X."/>
            <person name="Zhou P."/>
            <person name="Barbe V."/>
            <person name="Bardou P."/>
            <person name="Bechner M."/>
            <person name="Bellec A."/>
            <person name="Berger A."/>
            <person name="Berges H."/>
            <person name="Bidwell S."/>
            <person name="Bisseling T."/>
            <person name="Choisne N."/>
            <person name="Couloux A."/>
            <person name="Denny R."/>
            <person name="Deshpande S."/>
            <person name="Dai X."/>
            <person name="Doyle J.J."/>
            <person name="Dudez A.M."/>
            <person name="Farmer A.D."/>
            <person name="Fouteau S."/>
            <person name="Franken C."/>
            <person name="Gibelin C."/>
            <person name="Gish J."/>
            <person name="Goldstein S."/>
            <person name="Gonzalez A.J."/>
            <person name="Green P.J."/>
            <person name="Hallab A."/>
            <person name="Hartog M."/>
            <person name="Hua A."/>
            <person name="Humphray S.J."/>
            <person name="Jeong D.H."/>
            <person name="Jing Y."/>
            <person name="Jocker A."/>
            <person name="Kenton S.M."/>
            <person name="Kim D.J."/>
            <person name="Klee K."/>
            <person name="Lai H."/>
            <person name="Lang C."/>
            <person name="Lin S."/>
            <person name="Macmil S.L."/>
            <person name="Magdelenat G."/>
            <person name="Matthews L."/>
            <person name="McCorrison J."/>
            <person name="Monaghan E.L."/>
            <person name="Mun J.H."/>
            <person name="Najar F.Z."/>
            <person name="Nicholson C."/>
            <person name="Noirot C."/>
            <person name="O'Bleness M."/>
            <person name="Paule C.R."/>
            <person name="Poulain J."/>
            <person name="Prion F."/>
            <person name="Qin B."/>
            <person name="Qu C."/>
            <person name="Retzel E.F."/>
            <person name="Riddle C."/>
            <person name="Sallet E."/>
            <person name="Samain S."/>
            <person name="Samson N."/>
            <person name="Sanders I."/>
            <person name="Saurat O."/>
            <person name="Scarpelli C."/>
            <person name="Schiex T."/>
            <person name="Segurens B."/>
            <person name="Severin A.J."/>
            <person name="Sherrier D.J."/>
            <person name="Shi R."/>
            <person name="Sims S."/>
            <person name="Singer S.R."/>
            <person name="Sinharoy S."/>
            <person name="Sterck L."/>
            <person name="Viollet A."/>
            <person name="Wang B.B."/>
            <person name="Wang K."/>
            <person name="Wang M."/>
            <person name="Wang X."/>
            <person name="Warfsmann J."/>
            <person name="Weissenbach J."/>
            <person name="White D.D."/>
            <person name="White J.D."/>
            <person name="Wiley G.B."/>
            <person name="Wincker P."/>
            <person name="Xing Y."/>
            <person name="Yang L."/>
            <person name="Yao Z."/>
            <person name="Ying F."/>
            <person name="Zhai J."/>
            <person name="Zhou L."/>
            <person name="Zuber A."/>
            <person name="Denarie J."/>
            <person name="Dixon R.A."/>
            <person name="May G.D."/>
            <person name="Schwartz D.C."/>
            <person name="Rogers J."/>
            <person name="Quetier F."/>
            <person name="Town C.D."/>
            <person name="Roe B.A."/>
        </authorList>
    </citation>
    <scope>NUCLEOTIDE SEQUENCE [LARGE SCALE GENOMIC DNA]</scope>
    <source>
        <strain evidence="5">A17</strain>
        <strain evidence="6 7">cv. Jemalong A17</strain>
    </source>
</reference>
<dbReference type="EnsemblPlants" id="AET04992">
    <property type="protein sequence ID" value="AET04992"/>
    <property type="gene ID" value="MTR_8g098380"/>
</dbReference>
<dbReference type="InterPro" id="IPR027214">
    <property type="entry name" value="Cystatin"/>
</dbReference>
<dbReference type="Proteomes" id="UP000002051">
    <property type="component" value="Chromosome 8"/>
</dbReference>
<reference evidence="5 7" key="2">
    <citation type="journal article" date="2014" name="BMC Genomics">
        <title>An improved genome release (version Mt4.0) for the model legume Medicago truncatula.</title>
        <authorList>
            <person name="Tang H."/>
            <person name="Krishnakumar V."/>
            <person name="Bidwell S."/>
            <person name="Rosen B."/>
            <person name="Chan A."/>
            <person name="Zhou S."/>
            <person name="Gentzbittel L."/>
            <person name="Childs K.L."/>
            <person name="Yandell M."/>
            <person name="Gundlach H."/>
            <person name="Mayer K.F."/>
            <person name="Schwartz D.C."/>
            <person name="Town C.D."/>
        </authorList>
    </citation>
    <scope>GENOME REANNOTATION</scope>
    <source>
        <strain evidence="6 7">cv. Jemalong A17</strain>
    </source>
</reference>
<dbReference type="PaxDb" id="3880-AET04992"/>
<organism evidence="5 7">
    <name type="scientific">Medicago truncatula</name>
    <name type="common">Barrel medic</name>
    <name type="synonym">Medicago tribuloides</name>
    <dbReference type="NCBI Taxonomy" id="3880"/>
    <lineage>
        <taxon>Eukaryota</taxon>
        <taxon>Viridiplantae</taxon>
        <taxon>Streptophyta</taxon>
        <taxon>Embryophyta</taxon>
        <taxon>Tracheophyta</taxon>
        <taxon>Spermatophyta</taxon>
        <taxon>Magnoliopsida</taxon>
        <taxon>eudicotyledons</taxon>
        <taxon>Gunneridae</taxon>
        <taxon>Pentapetalae</taxon>
        <taxon>rosids</taxon>
        <taxon>fabids</taxon>
        <taxon>Fabales</taxon>
        <taxon>Fabaceae</taxon>
        <taxon>Papilionoideae</taxon>
        <taxon>50 kb inversion clade</taxon>
        <taxon>NPAAA clade</taxon>
        <taxon>Hologalegina</taxon>
        <taxon>IRL clade</taxon>
        <taxon>Trifolieae</taxon>
        <taxon>Medicago</taxon>
    </lineage>
</organism>
<comment type="similarity">
    <text evidence="3">Belongs to the cystatin family. Phytocystatin subfamily.</text>
</comment>
<evidence type="ECO:0000259" key="4">
    <source>
        <dbReference type="Pfam" id="PF16845"/>
    </source>
</evidence>
<accession>G7LHZ5</accession>
<evidence type="ECO:0000256" key="3">
    <source>
        <dbReference type="RuleBase" id="RU362130"/>
    </source>
</evidence>
<dbReference type="EMBL" id="CM001224">
    <property type="protein sequence ID" value="AET04992.1"/>
    <property type="molecule type" value="Genomic_DNA"/>
</dbReference>
<feature type="domain" description="Cystatin" evidence="4">
    <location>
        <begin position="79"/>
        <end position="140"/>
    </location>
</feature>
<dbReference type="Gene3D" id="3.10.450.10">
    <property type="match status" value="1"/>
</dbReference>
<protein>
    <recommendedName>
        <fullName evidence="3">Cysteine proteinase inhibitor</fullName>
    </recommendedName>
</protein>
<dbReference type="InterPro" id="IPR000010">
    <property type="entry name" value="Cystatin_dom"/>
</dbReference>
<reference evidence="6" key="3">
    <citation type="submission" date="2015-04" db="UniProtKB">
        <authorList>
            <consortium name="EnsemblPlants"/>
        </authorList>
    </citation>
    <scope>IDENTIFICATION</scope>
    <source>
        <strain evidence="6">cv. Jemalong A17</strain>
    </source>
</reference>
<evidence type="ECO:0000313" key="5">
    <source>
        <dbReference type="EMBL" id="AET04992.1"/>
    </source>
</evidence>
<dbReference type="Pfam" id="PF16845">
    <property type="entry name" value="SQAPI"/>
    <property type="match status" value="1"/>
</dbReference>
<evidence type="ECO:0000313" key="6">
    <source>
        <dbReference type="EnsemblPlants" id="AET04992"/>
    </source>
</evidence>
<keyword evidence="7" id="KW-1185">Reference proteome</keyword>
<gene>
    <name evidence="5" type="ordered locus">MTR_8g098380</name>
</gene>
<dbReference type="HOGENOM" id="CLU_1241741_0_0_1"/>
<dbReference type="SUPFAM" id="SSF54403">
    <property type="entry name" value="Cystatin/monellin"/>
    <property type="match status" value="1"/>
</dbReference>
<evidence type="ECO:0000256" key="1">
    <source>
        <dbReference type="ARBA" id="ARBA00022690"/>
    </source>
</evidence>
<dbReference type="AlphaFoldDB" id="G7LHZ5"/>
<dbReference type="GO" id="GO:0004869">
    <property type="term" value="F:cysteine-type endopeptidase inhibitor activity"/>
    <property type="evidence" value="ECO:0000318"/>
    <property type="project" value="GO_Central"/>
</dbReference>
<evidence type="ECO:0000313" key="7">
    <source>
        <dbReference type="Proteomes" id="UP000002051"/>
    </source>
</evidence>
<dbReference type="InterPro" id="IPR046350">
    <property type="entry name" value="Cystatin_sf"/>
</dbReference>
<dbReference type="PANTHER" id="PTHR11413">
    <property type="entry name" value="CYSTATIN FAMILY MEMBER"/>
    <property type="match status" value="1"/>
</dbReference>